<evidence type="ECO:0000313" key="9">
    <source>
        <dbReference type="EMBL" id="KAF9484382.1"/>
    </source>
</evidence>
<evidence type="ECO:0000256" key="6">
    <source>
        <dbReference type="SAM" id="MobiDB-lite"/>
    </source>
</evidence>
<keyword evidence="10" id="KW-1185">Reference proteome</keyword>
<dbReference type="EMBL" id="MU155144">
    <property type="protein sequence ID" value="KAF9484382.1"/>
    <property type="molecule type" value="Genomic_DNA"/>
</dbReference>
<feature type="compositionally biased region" description="Pro residues" evidence="6">
    <location>
        <begin position="449"/>
        <end position="458"/>
    </location>
</feature>
<feature type="domain" description="C3HC-type" evidence="7">
    <location>
        <begin position="117"/>
        <end position="228"/>
    </location>
</feature>
<evidence type="ECO:0000256" key="5">
    <source>
        <dbReference type="ARBA" id="ARBA00023242"/>
    </source>
</evidence>
<reference evidence="9" key="1">
    <citation type="submission" date="2020-11" db="EMBL/GenBank/DDBJ databases">
        <authorList>
            <consortium name="DOE Joint Genome Institute"/>
            <person name="Ahrendt S."/>
            <person name="Riley R."/>
            <person name="Andreopoulos W."/>
            <person name="Labutti K."/>
            <person name="Pangilinan J."/>
            <person name="Ruiz-Duenas F.J."/>
            <person name="Barrasa J.M."/>
            <person name="Sanchez-Garcia M."/>
            <person name="Camarero S."/>
            <person name="Miyauchi S."/>
            <person name="Serrano A."/>
            <person name="Linde D."/>
            <person name="Babiker R."/>
            <person name="Drula E."/>
            <person name="Ayuso-Fernandez I."/>
            <person name="Pacheco R."/>
            <person name="Padilla G."/>
            <person name="Ferreira P."/>
            <person name="Barriuso J."/>
            <person name="Kellner H."/>
            <person name="Castanera R."/>
            <person name="Alfaro M."/>
            <person name="Ramirez L."/>
            <person name="Pisabarro A.G."/>
            <person name="Kuo A."/>
            <person name="Tritt A."/>
            <person name="Lipzen A."/>
            <person name="He G."/>
            <person name="Yan M."/>
            <person name="Ng V."/>
            <person name="Cullen D."/>
            <person name="Martin F."/>
            <person name="Rosso M.-N."/>
            <person name="Henrissat B."/>
            <person name="Hibbett D."/>
            <person name="Martinez A.T."/>
            <person name="Grigoriev I.V."/>
        </authorList>
    </citation>
    <scope>NUCLEOTIDE SEQUENCE</scope>
    <source>
        <strain evidence="9">CIRM-BRFM 674</strain>
    </source>
</reference>
<feature type="compositionally biased region" description="Low complexity" evidence="6">
    <location>
        <begin position="312"/>
        <end position="325"/>
    </location>
</feature>
<protein>
    <submittedName>
        <fullName evidence="9">Zf-C3HC-domain-containing protein</fullName>
    </submittedName>
</protein>
<name>A0A9P5ZBF5_9AGAR</name>
<dbReference type="Proteomes" id="UP000807469">
    <property type="component" value="Unassembled WGS sequence"/>
</dbReference>
<sequence>LQRKLDDAFQVLDSAVTPATPLERPPPAKRAYTARSLYSTLAKYGIKSGTTTPGHLLTYSESAHSSKIVQTRNTPHLTAILARAASRTKNSFSFRSSSQTQAPAPPLPATAEYRPSSLPSFLARLATFKLATYANKPPSIDAVAASKCGWINDGKDRLVCGLCNSSWVVAGREGLSRDAANTLAEKQRVALVEAHKNGCPWKTRQCEYSIYCIPLQSPAAMIKDIKCKAETINPVIKDVLIKHPLSTSQTNSLREIFSSFAPQSSTDASSRMDEDHPQSSPPPPSQLSETAILVSLFGWSLVPPAAPESLRRSSTTRTPSRVPSMPASPALSRASSVSLPHTPPKASDITQKPSKFAFRMPSTLTQVKPENALLQCELCQRRLGLWAFSARSLASESTDTLESQAGSIVTSNSAASRPKKTLPRRSFDLLKEHRSYCPYVVRSTVVPSLPVPPTPPTPGRSGSSNGHTSNLSLAQYSGKNGTPGALEGWRAALIVVMRYGMAQRQRIEYNFMAPKDVAAGTNDDSDAMEVDNVKAMVTGVKTRGGKDLLRYVRGLLG</sequence>
<proteinExistence type="predicted"/>
<comment type="caution">
    <text evidence="9">The sequence shown here is derived from an EMBL/GenBank/DDBJ whole genome shotgun (WGS) entry which is preliminary data.</text>
</comment>
<feature type="domain" description="NuBaID C-terminal" evidence="8">
    <location>
        <begin position="370"/>
        <end position="441"/>
    </location>
</feature>
<accession>A0A9P5ZBF5</accession>
<evidence type="ECO:0000313" key="10">
    <source>
        <dbReference type="Proteomes" id="UP000807469"/>
    </source>
</evidence>
<feature type="compositionally biased region" description="Polar residues" evidence="6">
    <location>
        <begin position="465"/>
        <end position="476"/>
    </location>
</feature>
<evidence type="ECO:0000259" key="8">
    <source>
        <dbReference type="Pfam" id="PF08600"/>
    </source>
</evidence>
<comment type="subcellular location">
    <subcellularLocation>
        <location evidence="1">Nucleus</location>
    </subcellularLocation>
</comment>
<dbReference type="InterPro" id="IPR012935">
    <property type="entry name" value="NuBaID_N"/>
</dbReference>
<keyword evidence="4" id="KW-0862">Zinc</keyword>
<feature type="non-terminal residue" evidence="9">
    <location>
        <position position="1"/>
    </location>
</feature>
<dbReference type="AlphaFoldDB" id="A0A9P5ZBF5"/>
<dbReference type="OrthoDB" id="2592092at2759"/>
<dbReference type="PANTHER" id="PTHR15835">
    <property type="entry name" value="NUCLEAR-INTERACTING PARTNER OF ALK"/>
    <property type="match status" value="1"/>
</dbReference>
<evidence type="ECO:0000256" key="4">
    <source>
        <dbReference type="ARBA" id="ARBA00022833"/>
    </source>
</evidence>
<feature type="region of interest" description="Disordered" evidence="6">
    <location>
        <begin position="306"/>
        <end position="350"/>
    </location>
</feature>
<dbReference type="PANTHER" id="PTHR15835:SF6">
    <property type="entry name" value="ZINC FINGER C3HC-TYPE PROTEIN 1"/>
    <property type="match status" value="1"/>
</dbReference>
<evidence type="ECO:0000256" key="2">
    <source>
        <dbReference type="ARBA" id="ARBA00022723"/>
    </source>
</evidence>
<dbReference type="Pfam" id="PF07967">
    <property type="entry name" value="zf-C3HC"/>
    <property type="match status" value="1"/>
</dbReference>
<gene>
    <name evidence="9" type="ORF">BDN70DRAFT_797933</name>
</gene>
<feature type="region of interest" description="Disordered" evidence="6">
    <location>
        <begin position="447"/>
        <end position="476"/>
    </location>
</feature>
<feature type="region of interest" description="Disordered" evidence="6">
    <location>
        <begin position="263"/>
        <end position="287"/>
    </location>
</feature>
<dbReference type="GO" id="GO:0008270">
    <property type="term" value="F:zinc ion binding"/>
    <property type="evidence" value="ECO:0007669"/>
    <property type="project" value="UniProtKB-KW"/>
</dbReference>
<dbReference type="InterPro" id="IPR013909">
    <property type="entry name" value="NuBaID_C"/>
</dbReference>
<keyword evidence="2" id="KW-0479">Metal-binding</keyword>
<dbReference type="GO" id="GO:0005634">
    <property type="term" value="C:nucleus"/>
    <property type="evidence" value="ECO:0007669"/>
    <property type="project" value="UniProtKB-SubCell"/>
</dbReference>
<keyword evidence="3" id="KW-0863">Zinc-finger</keyword>
<organism evidence="9 10">
    <name type="scientific">Pholiota conissans</name>
    <dbReference type="NCBI Taxonomy" id="109636"/>
    <lineage>
        <taxon>Eukaryota</taxon>
        <taxon>Fungi</taxon>
        <taxon>Dikarya</taxon>
        <taxon>Basidiomycota</taxon>
        <taxon>Agaricomycotina</taxon>
        <taxon>Agaricomycetes</taxon>
        <taxon>Agaricomycetidae</taxon>
        <taxon>Agaricales</taxon>
        <taxon>Agaricineae</taxon>
        <taxon>Strophariaceae</taxon>
        <taxon>Pholiota</taxon>
    </lineage>
</organism>
<dbReference type="Pfam" id="PF08600">
    <property type="entry name" value="NuBaID_C"/>
    <property type="match status" value="1"/>
</dbReference>
<evidence type="ECO:0000259" key="7">
    <source>
        <dbReference type="Pfam" id="PF07967"/>
    </source>
</evidence>
<keyword evidence="5" id="KW-0539">Nucleus</keyword>
<evidence type="ECO:0000256" key="1">
    <source>
        <dbReference type="ARBA" id="ARBA00004123"/>
    </source>
</evidence>
<evidence type="ECO:0000256" key="3">
    <source>
        <dbReference type="ARBA" id="ARBA00022771"/>
    </source>
</evidence>